<dbReference type="Proteomes" id="UP000614272">
    <property type="component" value="Unassembled WGS sequence"/>
</dbReference>
<dbReference type="EMBL" id="BMGJ01000003">
    <property type="protein sequence ID" value="GGD56716.1"/>
    <property type="molecule type" value="Genomic_DNA"/>
</dbReference>
<dbReference type="InterPro" id="IPR040372">
    <property type="entry name" value="YaeB-like"/>
</dbReference>
<proteinExistence type="inferred from homology"/>
<dbReference type="InterPro" id="IPR023370">
    <property type="entry name" value="TrmO-like_N"/>
</dbReference>
<keyword evidence="5" id="KW-1185">Reference proteome</keyword>
<dbReference type="Pfam" id="PF18389">
    <property type="entry name" value="TrmO_C"/>
    <property type="match status" value="1"/>
</dbReference>
<dbReference type="PROSITE" id="PS51668">
    <property type="entry name" value="TSAA_2"/>
    <property type="match status" value="1"/>
</dbReference>
<name>A0ABQ1R6Y5_9ALTE</name>
<dbReference type="InterPro" id="IPR023368">
    <property type="entry name" value="UPF0066_cons_site"/>
</dbReference>
<dbReference type="InterPro" id="IPR041369">
    <property type="entry name" value="TrmO_C"/>
</dbReference>
<dbReference type="CDD" id="cd09281">
    <property type="entry name" value="UPF0066"/>
    <property type="match status" value="1"/>
</dbReference>
<dbReference type="PANTHER" id="PTHR12818:SF0">
    <property type="entry name" value="TRNA (ADENINE(37)-N6)-METHYLTRANSFERASE"/>
    <property type="match status" value="1"/>
</dbReference>
<keyword evidence="1" id="KW-0949">S-adenosyl-L-methionine</keyword>
<evidence type="ECO:0000259" key="3">
    <source>
        <dbReference type="PROSITE" id="PS51668"/>
    </source>
</evidence>
<dbReference type="NCBIfam" id="TIGR00104">
    <property type="entry name" value="tRNA_TsaA"/>
    <property type="match status" value="1"/>
</dbReference>
<evidence type="ECO:0000313" key="4">
    <source>
        <dbReference type="EMBL" id="GGD56716.1"/>
    </source>
</evidence>
<evidence type="ECO:0000313" key="5">
    <source>
        <dbReference type="Proteomes" id="UP000614272"/>
    </source>
</evidence>
<evidence type="ECO:0000256" key="2">
    <source>
        <dbReference type="ARBA" id="ARBA00033753"/>
    </source>
</evidence>
<dbReference type="SUPFAM" id="SSF118196">
    <property type="entry name" value="YaeB-like"/>
    <property type="match status" value="1"/>
</dbReference>
<dbReference type="Gene3D" id="3.30.2310.10">
    <property type="entry name" value="YaeB-like"/>
    <property type="match status" value="1"/>
</dbReference>
<dbReference type="InterPro" id="IPR036414">
    <property type="entry name" value="YaeB_N_sf"/>
</dbReference>
<dbReference type="Gene3D" id="2.40.30.70">
    <property type="entry name" value="YaeB-like"/>
    <property type="match status" value="1"/>
</dbReference>
<comment type="similarity">
    <text evidence="2">Belongs to the tRNA methyltransferase O family.</text>
</comment>
<protein>
    <submittedName>
        <fullName evidence="4">tRNA (N6-threonylcarbamoyladenosine(37)-N6)-methyltransferase TrmO</fullName>
    </submittedName>
</protein>
<reference evidence="5" key="1">
    <citation type="journal article" date="2019" name="Int. J. Syst. Evol. Microbiol.">
        <title>The Global Catalogue of Microorganisms (GCM) 10K type strain sequencing project: providing services to taxonomists for standard genome sequencing and annotation.</title>
        <authorList>
            <consortium name="The Broad Institute Genomics Platform"/>
            <consortium name="The Broad Institute Genome Sequencing Center for Infectious Disease"/>
            <person name="Wu L."/>
            <person name="Ma J."/>
        </authorList>
    </citation>
    <scope>NUCLEOTIDE SEQUENCE [LARGE SCALE GENOMIC DNA]</scope>
    <source>
        <strain evidence="5">CGMCC 1.12923</strain>
    </source>
</reference>
<dbReference type="PROSITE" id="PS01318">
    <property type="entry name" value="TSAA_1"/>
    <property type="match status" value="1"/>
</dbReference>
<feature type="domain" description="TsaA-like" evidence="3">
    <location>
        <begin position="15"/>
        <end position="156"/>
    </location>
</feature>
<gene>
    <name evidence="4" type="ORF">GCM10011357_10380</name>
</gene>
<sequence>MTTPDPGLLTLPDALQPLGIIHTPYKQKFAIPRQPGLVKEAVGEIYFFAPFNDINCFRGIEQFSHLWILFQFHQTLNKGWKPTVRPPRLGGNQRVGVFASRSTHRPNGIGLSVVEFESLSSHQGQVCLKVKGVDLLDGTPIIDIKPYLPYADAHPNAVGGFASDLPSSVAVRFSPAALTQLQQFSDDPQKMKNLIESVLQQDPRPAYKASQSGPQAFAICLDNLNIHWQSVENSIEVTGIEVICAEKA</sequence>
<dbReference type="RefSeq" id="WP_099034092.1">
    <property type="nucleotide sequence ID" value="NZ_BMGJ01000003.1"/>
</dbReference>
<evidence type="ECO:0000256" key="1">
    <source>
        <dbReference type="ARBA" id="ARBA00022691"/>
    </source>
</evidence>
<comment type="caution">
    <text evidence="4">The sequence shown here is derived from an EMBL/GenBank/DDBJ whole genome shotgun (WGS) entry which is preliminary data.</text>
</comment>
<dbReference type="PANTHER" id="PTHR12818">
    <property type="entry name" value="TRNA (ADENINE(37)-N6)-METHYLTRANSFERASE"/>
    <property type="match status" value="1"/>
</dbReference>
<dbReference type="InterPro" id="IPR036413">
    <property type="entry name" value="YaeB-like_sf"/>
</dbReference>
<organism evidence="4 5">
    <name type="scientific">Lacimicrobium alkaliphilum</name>
    <dbReference type="NCBI Taxonomy" id="1526571"/>
    <lineage>
        <taxon>Bacteria</taxon>
        <taxon>Pseudomonadati</taxon>
        <taxon>Pseudomonadota</taxon>
        <taxon>Gammaproteobacteria</taxon>
        <taxon>Alteromonadales</taxon>
        <taxon>Alteromonadaceae</taxon>
        <taxon>Lacimicrobium</taxon>
    </lineage>
</organism>
<accession>A0ABQ1R6Y5</accession>
<dbReference type="Pfam" id="PF01980">
    <property type="entry name" value="TrmO_N"/>
    <property type="match status" value="1"/>
</dbReference>